<dbReference type="AlphaFoldDB" id="A0A0H2R1B5"/>
<accession>A0A0H2R1B5</accession>
<evidence type="ECO:0000313" key="2">
    <source>
        <dbReference type="Proteomes" id="UP000053477"/>
    </source>
</evidence>
<name>A0A0H2R1B5_9AGAM</name>
<dbReference type="EMBL" id="KQ086363">
    <property type="protein sequence ID" value="KLO05107.1"/>
    <property type="molecule type" value="Genomic_DNA"/>
</dbReference>
<keyword evidence="2" id="KW-1185">Reference proteome</keyword>
<organism evidence="1 2">
    <name type="scientific">Schizopora paradoxa</name>
    <dbReference type="NCBI Taxonomy" id="27342"/>
    <lineage>
        <taxon>Eukaryota</taxon>
        <taxon>Fungi</taxon>
        <taxon>Dikarya</taxon>
        <taxon>Basidiomycota</taxon>
        <taxon>Agaricomycotina</taxon>
        <taxon>Agaricomycetes</taxon>
        <taxon>Hymenochaetales</taxon>
        <taxon>Schizoporaceae</taxon>
        <taxon>Schizopora</taxon>
    </lineage>
</organism>
<dbReference type="Proteomes" id="UP000053477">
    <property type="component" value="Unassembled WGS sequence"/>
</dbReference>
<reference evidence="1 2" key="1">
    <citation type="submission" date="2015-04" db="EMBL/GenBank/DDBJ databases">
        <title>Complete genome sequence of Schizopora paradoxa KUC8140, a cosmopolitan wood degrader in East Asia.</title>
        <authorList>
            <consortium name="DOE Joint Genome Institute"/>
            <person name="Min B."/>
            <person name="Park H."/>
            <person name="Jang Y."/>
            <person name="Kim J.-J."/>
            <person name="Kim K.H."/>
            <person name="Pangilinan J."/>
            <person name="Lipzen A."/>
            <person name="Riley R."/>
            <person name="Grigoriev I.V."/>
            <person name="Spatafora J.W."/>
            <person name="Choi I.-G."/>
        </authorList>
    </citation>
    <scope>NUCLEOTIDE SEQUENCE [LARGE SCALE GENOMIC DNA]</scope>
    <source>
        <strain evidence="1 2">KUC8140</strain>
    </source>
</reference>
<protein>
    <submittedName>
        <fullName evidence="1">Uncharacterized protein</fullName>
    </submittedName>
</protein>
<dbReference type="InParanoid" id="A0A0H2R1B5"/>
<evidence type="ECO:0000313" key="1">
    <source>
        <dbReference type="EMBL" id="KLO05107.1"/>
    </source>
</evidence>
<gene>
    <name evidence="1" type="ORF">SCHPADRAFT_896531</name>
</gene>
<sequence>MKIEGNLQTVLRIPSSEIPKYTNSPIEWLQYLDYVIYGAQGSLVDADGISVDVTKTIGGCAIYQFIPTRENPDTLVHFEVIKAASESSASVSHFGIEKDWIYETSIVL</sequence>
<proteinExistence type="predicted"/>